<dbReference type="EMBL" id="CP017080">
    <property type="protein sequence ID" value="AOH54805.1"/>
    <property type="molecule type" value="Genomic_DNA"/>
</dbReference>
<feature type="compositionally biased region" description="Polar residues" evidence="1">
    <location>
        <begin position="29"/>
        <end position="38"/>
    </location>
</feature>
<dbReference type="KEGG" id="bmur:ABE28_010620"/>
<reference evidence="2 3" key="1">
    <citation type="submission" date="2016-08" db="EMBL/GenBank/DDBJ databases">
        <title>Complete genome sequence of Bacillus muralis G25-68, a strain with toxicity to nematodes.</title>
        <authorList>
            <person name="Zheng Z."/>
        </authorList>
    </citation>
    <scope>NUCLEOTIDE SEQUENCE [LARGE SCALE GENOMIC DNA]</scope>
    <source>
        <strain evidence="2 3">G25-68</strain>
    </source>
</reference>
<organism evidence="2 3">
    <name type="scientific">Peribacillus muralis</name>
    <dbReference type="NCBI Taxonomy" id="264697"/>
    <lineage>
        <taxon>Bacteria</taxon>
        <taxon>Bacillati</taxon>
        <taxon>Bacillota</taxon>
        <taxon>Bacilli</taxon>
        <taxon>Bacillales</taxon>
        <taxon>Bacillaceae</taxon>
        <taxon>Peribacillus</taxon>
    </lineage>
</organism>
<dbReference type="InterPro" id="IPR025100">
    <property type="entry name" value="DUF4025"/>
</dbReference>
<gene>
    <name evidence="2" type="ORF">ABE28_010620</name>
</gene>
<feature type="compositionally biased region" description="Basic and acidic residues" evidence="1">
    <location>
        <begin position="19"/>
        <end position="28"/>
    </location>
</feature>
<sequence>MNNKKSNEKSSNIAGRVYDVSDYKRDDTLSSGLATTHEQVSDAYNAGGMTSADQNEHDSEKEKEGTE</sequence>
<protein>
    <recommendedName>
        <fullName evidence="4">DUF4025 domain-containing protein</fullName>
    </recommendedName>
</protein>
<dbReference type="Proteomes" id="UP000077926">
    <property type="component" value="Chromosome"/>
</dbReference>
<proteinExistence type="predicted"/>
<evidence type="ECO:0000313" key="3">
    <source>
        <dbReference type="Proteomes" id="UP000077926"/>
    </source>
</evidence>
<accession>A0A1B3XNM4</accession>
<dbReference type="STRING" id="264697.ABE28_010620"/>
<name>A0A1B3XNM4_9BACI</name>
<feature type="compositionally biased region" description="Basic and acidic residues" evidence="1">
    <location>
        <begin position="54"/>
        <end position="67"/>
    </location>
</feature>
<evidence type="ECO:0008006" key="4">
    <source>
        <dbReference type="Google" id="ProtNLM"/>
    </source>
</evidence>
<dbReference type="AlphaFoldDB" id="A0A1B3XNM4"/>
<evidence type="ECO:0000256" key="1">
    <source>
        <dbReference type="SAM" id="MobiDB-lite"/>
    </source>
</evidence>
<keyword evidence="3" id="KW-1185">Reference proteome</keyword>
<feature type="region of interest" description="Disordered" evidence="1">
    <location>
        <begin position="1"/>
        <end position="67"/>
    </location>
</feature>
<dbReference type="Pfam" id="PF13217">
    <property type="entry name" value="DUF4025"/>
    <property type="match status" value="1"/>
</dbReference>
<dbReference type="OrthoDB" id="2476089at2"/>
<evidence type="ECO:0000313" key="2">
    <source>
        <dbReference type="EMBL" id="AOH54805.1"/>
    </source>
</evidence>
<dbReference type="RefSeq" id="WP_064465232.1">
    <property type="nucleotide sequence ID" value="NZ_CP017080.1"/>
</dbReference>